<dbReference type="AlphaFoldDB" id="A0A2W2DM43"/>
<protein>
    <submittedName>
        <fullName evidence="1">Uncharacterized protein</fullName>
    </submittedName>
</protein>
<dbReference type="RefSeq" id="WP_111217058.1">
    <property type="nucleotide sequence ID" value="NZ_POTY01000190.1"/>
</dbReference>
<name>A0A2W2DM43_9ACTN</name>
<dbReference type="Proteomes" id="UP000248924">
    <property type="component" value="Unassembled WGS sequence"/>
</dbReference>
<organism evidence="1 2">
    <name type="scientific">Micromonospora craterilacus</name>
    <dbReference type="NCBI Taxonomy" id="1655439"/>
    <lineage>
        <taxon>Bacteria</taxon>
        <taxon>Bacillati</taxon>
        <taxon>Actinomycetota</taxon>
        <taxon>Actinomycetes</taxon>
        <taxon>Micromonosporales</taxon>
        <taxon>Micromonosporaceae</taxon>
        <taxon>Micromonospora</taxon>
    </lineage>
</organism>
<reference evidence="1 2" key="1">
    <citation type="submission" date="2018-01" db="EMBL/GenBank/DDBJ databases">
        <title>Draft genome sequence of Jishengella sp. NA12.</title>
        <authorList>
            <person name="Sahin N."/>
            <person name="Ay H."/>
            <person name="Saygin H."/>
        </authorList>
    </citation>
    <scope>NUCLEOTIDE SEQUENCE [LARGE SCALE GENOMIC DNA]</scope>
    <source>
        <strain evidence="1 2">NA12</strain>
    </source>
</reference>
<gene>
    <name evidence="1" type="ORF">C1I95_24535</name>
</gene>
<accession>A0A2W2DM43</accession>
<dbReference type="EMBL" id="POTY01000190">
    <property type="protein sequence ID" value="PZG13026.1"/>
    <property type="molecule type" value="Genomic_DNA"/>
</dbReference>
<evidence type="ECO:0000313" key="2">
    <source>
        <dbReference type="Proteomes" id="UP000248924"/>
    </source>
</evidence>
<evidence type="ECO:0000313" key="1">
    <source>
        <dbReference type="EMBL" id="PZG13026.1"/>
    </source>
</evidence>
<proteinExistence type="predicted"/>
<comment type="caution">
    <text evidence="1">The sequence shown here is derived from an EMBL/GenBank/DDBJ whole genome shotgun (WGS) entry which is preliminary data.</text>
</comment>
<sequence length="89" mass="9687">MPEKHFWTDDHAALKATRLLLAAIDDAEGHGQNDGEFEFLDPIEQGQALIGLVELSIHLAYEAYGSKARAEIAGMASLIEAVGVRKPQE</sequence>
<keyword evidence="2" id="KW-1185">Reference proteome</keyword>